<dbReference type="AlphaFoldDB" id="A0A1I7SQS1"/>
<accession>A0A1I7SQS1</accession>
<feature type="region of interest" description="Disordered" evidence="1">
    <location>
        <begin position="1"/>
        <end position="52"/>
    </location>
</feature>
<proteinExistence type="predicted"/>
<dbReference type="WBParaSite" id="BXY_1538400.1">
    <property type="protein sequence ID" value="BXY_1538400.1"/>
    <property type="gene ID" value="BXY_1538400"/>
</dbReference>
<evidence type="ECO:0000256" key="1">
    <source>
        <dbReference type="SAM" id="MobiDB-lite"/>
    </source>
</evidence>
<sequence>MVLLETIPRSSSSDFTKVPFRRRPTDYSAKTSPRLSLPENNETFGPAWPRRKSVCNTQSNPIVIESTQNGKPFYTNIYSASTSTNPPDHLHQRPRIRNNSTHQNGTPKQHVDHLKNNNPMQHSFVNNNLFLNRPPLPVGRENGSLRRTIQMNETEFPIVHPTSYGFEQRRSITQLPHDPHSQNRVKTMASPQIQVKF</sequence>
<name>A0A1I7SQS1_BURXY</name>
<organism evidence="2 3">
    <name type="scientific">Bursaphelenchus xylophilus</name>
    <name type="common">Pinewood nematode worm</name>
    <name type="synonym">Aphelenchoides xylophilus</name>
    <dbReference type="NCBI Taxonomy" id="6326"/>
    <lineage>
        <taxon>Eukaryota</taxon>
        <taxon>Metazoa</taxon>
        <taxon>Ecdysozoa</taxon>
        <taxon>Nematoda</taxon>
        <taxon>Chromadorea</taxon>
        <taxon>Rhabditida</taxon>
        <taxon>Tylenchina</taxon>
        <taxon>Tylenchomorpha</taxon>
        <taxon>Aphelenchoidea</taxon>
        <taxon>Aphelenchoididae</taxon>
        <taxon>Bursaphelenchus</taxon>
    </lineage>
</organism>
<dbReference type="Proteomes" id="UP000095284">
    <property type="component" value="Unplaced"/>
</dbReference>
<feature type="compositionally biased region" description="Polar residues" evidence="1">
    <location>
        <begin position="28"/>
        <end position="43"/>
    </location>
</feature>
<evidence type="ECO:0000313" key="3">
    <source>
        <dbReference type="WBParaSite" id="BXY_1538400.1"/>
    </source>
</evidence>
<evidence type="ECO:0000313" key="2">
    <source>
        <dbReference type="Proteomes" id="UP000095284"/>
    </source>
</evidence>
<reference evidence="3" key="1">
    <citation type="submission" date="2016-11" db="UniProtKB">
        <authorList>
            <consortium name="WormBaseParasite"/>
        </authorList>
    </citation>
    <scope>IDENTIFICATION</scope>
</reference>
<protein>
    <submittedName>
        <fullName evidence="3">Uncharacterized protein</fullName>
    </submittedName>
</protein>